<protein>
    <submittedName>
        <fullName evidence="2">CHAT domain-containing protein</fullName>
    </submittedName>
</protein>
<evidence type="ECO:0000259" key="1">
    <source>
        <dbReference type="Pfam" id="PF12770"/>
    </source>
</evidence>
<dbReference type="Proteomes" id="UP000737113">
    <property type="component" value="Unassembled WGS sequence"/>
</dbReference>
<feature type="domain" description="CHAT" evidence="1">
    <location>
        <begin position="81"/>
        <end position="386"/>
    </location>
</feature>
<dbReference type="EMBL" id="JAAXYH010000004">
    <property type="protein sequence ID" value="NMH65025.1"/>
    <property type="molecule type" value="Genomic_DNA"/>
</dbReference>
<comment type="caution">
    <text evidence="2">The sequence shown here is derived from an EMBL/GenBank/DDBJ whole genome shotgun (WGS) entry which is preliminary data.</text>
</comment>
<dbReference type="InterPro" id="IPR024983">
    <property type="entry name" value="CHAT_dom"/>
</dbReference>
<name>A0A972G5V1_9GAMM</name>
<gene>
    <name evidence="2" type="ORF">HC757_07545</name>
</gene>
<accession>A0A972G5V1</accession>
<evidence type="ECO:0000313" key="3">
    <source>
        <dbReference type="Proteomes" id="UP000737113"/>
    </source>
</evidence>
<dbReference type="Pfam" id="PF12770">
    <property type="entry name" value="CHAT"/>
    <property type="match status" value="1"/>
</dbReference>
<sequence length="676" mass="74731">MDITTSDIRSVKLELLRSGPTHNQLLSPLTNYIALCGSDGPVTLNMPFEHRQLMMRLKRLKYPLDRDPATDEQRQAEIRDLGEAVGRIFGQVPALISELGNAGATNGTLVHLSLAMSAFELGLLPFEAAVAADGFPGAGSPMFLQMRTPISLTREIRRGRPLPIDWARPPRILFIFAAPAGLYVPAQAHLQALREAIEPWVKIKTDPKERIEEVKKMLTVVPNASLEQIRALSASTEFTHIHILAHGAPFKKSGDERYGLALCSESGDQADIVEGERLAIALTASDSVGNTRFRPTVVTLATCDSGNINSVLTPGGSIAHELNAAGIPWVIASQFPLWMKASAIAARVLYTGLLQGSDPRWVLYELRQRLRTDAPETHDWASIVAYSTIPADFDRQVHAFRDQQTQGKIDVMFDRMDELVCTITAQKHAPGASCDVAAEVERELTRLAAAIRAELQHWREEGRDKQSAQEQSCHLGLSAASEKRIGIAHTLIGAQQQANLAYRACHDFYKSAWRMDPCNHWLLTQYLSIVAILNRGDDGAGLQQLSDRYGSRWSAAFEMARWEAQNCSGRDKVYALSTLAELCLLNVVYHPQSADSAALKQQINDFCRQMLNEPMPDNFPILSTLRQFRRYLQDWDSPLWAGLAQTALGALEGDNLLTSGPTSAQAWRDARQAVNT</sequence>
<reference evidence="2" key="1">
    <citation type="submission" date="2020-04" db="EMBL/GenBank/DDBJ databases">
        <title>Description of Shewanella salipaludis sp. nov., isolated from a salt marsh.</title>
        <authorList>
            <person name="Park S."/>
            <person name="Yoon J.-H."/>
        </authorList>
    </citation>
    <scope>NUCLEOTIDE SEQUENCE</scope>
    <source>
        <strain evidence="2">SHSM-M6</strain>
    </source>
</reference>
<dbReference type="RefSeq" id="WP_169563715.1">
    <property type="nucleotide sequence ID" value="NZ_JAAXYH010000004.1"/>
</dbReference>
<dbReference type="AlphaFoldDB" id="A0A972G5V1"/>
<proteinExistence type="predicted"/>
<evidence type="ECO:0000313" key="2">
    <source>
        <dbReference type="EMBL" id="NMH65025.1"/>
    </source>
</evidence>
<keyword evidence="3" id="KW-1185">Reference proteome</keyword>
<organism evidence="2 3">
    <name type="scientific">Shewanella salipaludis</name>
    <dbReference type="NCBI Taxonomy" id="2723052"/>
    <lineage>
        <taxon>Bacteria</taxon>
        <taxon>Pseudomonadati</taxon>
        <taxon>Pseudomonadota</taxon>
        <taxon>Gammaproteobacteria</taxon>
        <taxon>Alteromonadales</taxon>
        <taxon>Shewanellaceae</taxon>
        <taxon>Shewanella</taxon>
    </lineage>
</organism>